<evidence type="ECO:0000313" key="1">
    <source>
        <dbReference type="EMBL" id="KVP98033.1"/>
    </source>
</evidence>
<evidence type="ECO:0008006" key="3">
    <source>
        <dbReference type="Google" id="ProtNLM"/>
    </source>
</evidence>
<sequence length="701" mass="79430">MDALKLWLELSEVDPGQTRFNINLGGGLCEWTVKRMHDFIKEALELDDSNTTGVLMLDALSKTYFDNRNFSISQLLSDPERTTAYVSKAAALRDLVRAPEFMEQNNRFVSHLRTALKMYGMDTDKTLAMAENLHEIGYLRRDAFRSIQQLRVDQFLSGEPEPAGTKPVYHGWVHQFWNINSLVQAACRQPSGVTLSLVRDPDDLQSYFVFAIRNGGNLFLLSDVPVHAHPLAQYMSRKPERAFDSRTSRNWFPYDLLNLKFDEESEMFFADEARRRSLVPQQQTVDRLKPIGDLDPQEVLWIVMMFDLIVDKFWLKRHQAPALSYTAAMIREERPLIEAAEAANLPVVAYQTLALPALTREDLTAEKVAAAVGTDGGSPNAWLEARYADKVDPELFNLLDNGANKLYLPPVAPRKGERSPREHKNHELAVVTSSYVSVLPKDDEDLPFWHTEGRYGLHALNTTMFGTREELEHNRIFLARYNQAQAINRLADEEFSQRKAEVIKWWSDRVKQNLDYLLSLAAAGTLRRVFEPTGPGCSLETADGYSYADGTFNFVRTFGDDDWYPGASCTLSLHQGYLSGRDKFECMVTGAASSYRVLFQPQNAKQLAELAGCEVSDLPDVLQHWSAGRDHQGNHILDRIDPMAWALRDPWCGVDFRIVLFLSKRGLAQVKKRFPESAAAGETDAAARKDLKGTSTMTIRF</sequence>
<name>A0AAW3MXI9_9BURK</name>
<evidence type="ECO:0000313" key="2">
    <source>
        <dbReference type="Proteomes" id="UP000056453"/>
    </source>
</evidence>
<accession>A0AAW3MXI9</accession>
<gene>
    <name evidence="1" type="ORF">WJ96_05540</name>
</gene>
<protein>
    <recommendedName>
        <fullName evidence="3">Zorya protein ZorC EH domain-containing protein</fullName>
    </recommendedName>
</protein>
<keyword evidence="2" id="KW-1185">Reference proteome</keyword>
<dbReference type="AlphaFoldDB" id="A0AAW3MXI9"/>
<reference evidence="1 2" key="1">
    <citation type="submission" date="2015-11" db="EMBL/GenBank/DDBJ databases">
        <title>Expanding the genomic diversity of Burkholderia species for the development of highly accurate diagnostics.</title>
        <authorList>
            <person name="Sahl J."/>
            <person name="Keim P."/>
            <person name="Wagner D."/>
        </authorList>
    </citation>
    <scope>NUCLEOTIDE SEQUENCE [LARGE SCALE GENOMIC DNA]</scope>
    <source>
        <strain evidence="1 2">MSMB1808WGS</strain>
    </source>
</reference>
<dbReference type="EMBL" id="LPBJ01000047">
    <property type="protein sequence ID" value="KVP98033.1"/>
    <property type="molecule type" value="Genomic_DNA"/>
</dbReference>
<proteinExistence type="predicted"/>
<comment type="caution">
    <text evidence="1">The sequence shown here is derived from an EMBL/GenBank/DDBJ whole genome shotgun (WGS) entry which is preliminary data.</text>
</comment>
<organism evidence="1 2">
    <name type="scientific">Burkholderia ubonensis</name>
    <dbReference type="NCBI Taxonomy" id="101571"/>
    <lineage>
        <taxon>Bacteria</taxon>
        <taxon>Pseudomonadati</taxon>
        <taxon>Pseudomonadota</taxon>
        <taxon>Betaproteobacteria</taxon>
        <taxon>Burkholderiales</taxon>
        <taxon>Burkholderiaceae</taxon>
        <taxon>Burkholderia</taxon>
        <taxon>Burkholderia cepacia complex</taxon>
    </lineage>
</organism>
<dbReference type="RefSeq" id="WP_059924968.1">
    <property type="nucleotide sequence ID" value="NZ_LPBJ01000047.1"/>
</dbReference>
<dbReference type="Proteomes" id="UP000056453">
    <property type="component" value="Unassembled WGS sequence"/>
</dbReference>